<dbReference type="AlphaFoldDB" id="C3YBC0"/>
<proteinExistence type="predicted"/>
<dbReference type="InParanoid" id="C3YBC0"/>
<evidence type="ECO:0000313" key="1">
    <source>
        <dbReference type="EMBL" id="EEN62277.1"/>
    </source>
</evidence>
<protein>
    <submittedName>
        <fullName evidence="1">Uncharacterized protein</fullName>
    </submittedName>
</protein>
<reference evidence="1" key="1">
    <citation type="journal article" date="2008" name="Nature">
        <title>The amphioxus genome and the evolution of the chordate karyotype.</title>
        <authorList>
            <consortium name="US DOE Joint Genome Institute (JGI-PGF)"/>
            <person name="Putnam N.H."/>
            <person name="Butts T."/>
            <person name="Ferrier D.E.K."/>
            <person name="Furlong R.F."/>
            <person name="Hellsten U."/>
            <person name="Kawashima T."/>
            <person name="Robinson-Rechavi M."/>
            <person name="Shoguchi E."/>
            <person name="Terry A."/>
            <person name="Yu J.-K."/>
            <person name="Benito-Gutierrez E.L."/>
            <person name="Dubchak I."/>
            <person name="Garcia-Fernandez J."/>
            <person name="Gibson-Brown J.J."/>
            <person name="Grigoriev I.V."/>
            <person name="Horton A.C."/>
            <person name="de Jong P.J."/>
            <person name="Jurka J."/>
            <person name="Kapitonov V.V."/>
            <person name="Kohara Y."/>
            <person name="Kuroki Y."/>
            <person name="Lindquist E."/>
            <person name="Lucas S."/>
            <person name="Osoegawa K."/>
            <person name="Pennacchio L.A."/>
            <person name="Salamov A.A."/>
            <person name="Satou Y."/>
            <person name="Sauka-Spengler T."/>
            <person name="Schmutz J."/>
            <person name="Shin-I T."/>
            <person name="Toyoda A."/>
            <person name="Bronner-Fraser M."/>
            <person name="Fujiyama A."/>
            <person name="Holland L.Z."/>
            <person name="Holland P.W.H."/>
            <person name="Satoh N."/>
            <person name="Rokhsar D.S."/>
        </authorList>
    </citation>
    <scope>NUCLEOTIDE SEQUENCE [LARGE SCALE GENOMIC DNA]</scope>
    <source>
        <strain evidence="1">S238N-H82</strain>
        <tissue evidence="1">Testes</tissue>
    </source>
</reference>
<accession>C3YBC0</accession>
<organism>
    <name type="scientific">Branchiostoma floridae</name>
    <name type="common">Florida lancelet</name>
    <name type="synonym">Amphioxus</name>
    <dbReference type="NCBI Taxonomy" id="7739"/>
    <lineage>
        <taxon>Eukaryota</taxon>
        <taxon>Metazoa</taxon>
        <taxon>Chordata</taxon>
        <taxon>Cephalochordata</taxon>
        <taxon>Leptocardii</taxon>
        <taxon>Amphioxiformes</taxon>
        <taxon>Branchiostomatidae</taxon>
        <taxon>Branchiostoma</taxon>
    </lineage>
</organism>
<dbReference type="EMBL" id="GG666497">
    <property type="protein sequence ID" value="EEN62277.1"/>
    <property type="molecule type" value="Genomic_DNA"/>
</dbReference>
<name>C3YBC0_BRAFL</name>
<gene>
    <name evidence="1" type="ORF">BRAFLDRAFT_83981</name>
</gene>
<sequence>MTVCREDSERQPKQIIASRPLCVGMTASVSLERTVEDSERHRGKSSRCASCVSGGQRASARKKSQRDVPCVSTGQRQRTIVEVCLLCAGRTAIVSRRKIVEVCALCVGSRTASISRGNNAEVCPLCVGRTASVSRKKLSTFETIHIDDKKQASLWFIANQPRLFPNMPAWQGVSAGENRRGVPLVYRQNSERQPAKIDEVQATAGKIVEVCLCSFARWQDSERHPGKNRRGVPLCAHRTAIVSRGKIADRRRLRPYINDK</sequence>